<dbReference type="AlphaFoldDB" id="A0A6D2J1P6"/>
<evidence type="ECO:0000256" key="1">
    <source>
        <dbReference type="SAM" id="MobiDB-lite"/>
    </source>
</evidence>
<organism evidence="2 3">
    <name type="scientific">Microthlaspi erraticum</name>
    <dbReference type="NCBI Taxonomy" id="1685480"/>
    <lineage>
        <taxon>Eukaryota</taxon>
        <taxon>Viridiplantae</taxon>
        <taxon>Streptophyta</taxon>
        <taxon>Embryophyta</taxon>
        <taxon>Tracheophyta</taxon>
        <taxon>Spermatophyta</taxon>
        <taxon>Magnoliopsida</taxon>
        <taxon>eudicotyledons</taxon>
        <taxon>Gunneridae</taxon>
        <taxon>Pentapetalae</taxon>
        <taxon>rosids</taxon>
        <taxon>malvids</taxon>
        <taxon>Brassicales</taxon>
        <taxon>Brassicaceae</taxon>
        <taxon>Coluteocarpeae</taxon>
        <taxon>Microthlaspi</taxon>
    </lineage>
</organism>
<reference evidence="2" key="1">
    <citation type="submission" date="2020-01" db="EMBL/GenBank/DDBJ databases">
        <authorList>
            <person name="Mishra B."/>
        </authorList>
    </citation>
    <scope>NUCLEOTIDE SEQUENCE [LARGE SCALE GENOMIC DNA]</scope>
</reference>
<comment type="caution">
    <text evidence="2">The sequence shown here is derived from an EMBL/GenBank/DDBJ whole genome shotgun (WGS) entry which is preliminary data.</text>
</comment>
<evidence type="ECO:0000313" key="3">
    <source>
        <dbReference type="Proteomes" id="UP000467841"/>
    </source>
</evidence>
<name>A0A6D2J1P6_9BRAS</name>
<dbReference type="EMBL" id="CACVBM020001166">
    <property type="protein sequence ID" value="CAA7036890.1"/>
    <property type="molecule type" value="Genomic_DNA"/>
</dbReference>
<feature type="compositionally biased region" description="Polar residues" evidence="1">
    <location>
        <begin position="1"/>
        <end position="10"/>
    </location>
</feature>
<gene>
    <name evidence="2" type="ORF">MERR_LOCUS24125</name>
</gene>
<feature type="compositionally biased region" description="Polar residues" evidence="1">
    <location>
        <begin position="159"/>
        <end position="175"/>
    </location>
</feature>
<keyword evidence="3" id="KW-1185">Reference proteome</keyword>
<proteinExistence type="predicted"/>
<feature type="compositionally biased region" description="Basic and acidic residues" evidence="1">
    <location>
        <begin position="29"/>
        <end position="91"/>
    </location>
</feature>
<dbReference type="Proteomes" id="UP000467841">
    <property type="component" value="Unassembled WGS sequence"/>
</dbReference>
<feature type="region of interest" description="Disordered" evidence="1">
    <location>
        <begin position="1"/>
        <end position="187"/>
    </location>
</feature>
<sequence length="187" mass="21658">MHFRNPTSRSNKFKMLRGEGSQAAMGRKQRAEKARRMRERMSIDEGLEYVRSRKERNQQMEEFDAERHVSSEERSESERLREERRTKKRNDPISSESEQGEFEIGVNLVQEEGNGSPSEEGSDETESEEEGEEVNQEIEGSVHESNENVPMEEAESEEQMNSPCTKSTTMPSSPWTLWIPSTHMLTQ</sequence>
<evidence type="ECO:0000313" key="2">
    <source>
        <dbReference type="EMBL" id="CAA7036890.1"/>
    </source>
</evidence>
<accession>A0A6D2J1P6</accession>
<feature type="compositionally biased region" description="Acidic residues" evidence="1">
    <location>
        <begin position="120"/>
        <end position="136"/>
    </location>
</feature>
<protein>
    <submittedName>
        <fullName evidence="2">Uncharacterized protein</fullName>
    </submittedName>
</protein>